<dbReference type="PROSITE" id="PS00588">
    <property type="entry name" value="FLAGELLA_BB_ROD"/>
    <property type="match status" value="1"/>
</dbReference>
<accession>A0A419A3B3</accession>
<evidence type="ECO:0000256" key="2">
    <source>
        <dbReference type="ARBA" id="ARBA00009677"/>
    </source>
</evidence>
<dbReference type="RefSeq" id="WP_240637653.1">
    <property type="nucleotide sequence ID" value="NZ_QZEV01000001.1"/>
</dbReference>
<keyword evidence="4" id="KW-0966">Cell projection</keyword>
<name>A0A419A3B3_9RHOB</name>
<dbReference type="AlphaFoldDB" id="A0A419A3B3"/>
<evidence type="ECO:0000313" key="5">
    <source>
        <dbReference type="Proteomes" id="UP000285530"/>
    </source>
</evidence>
<evidence type="ECO:0000256" key="1">
    <source>
        <dbReference type="ARBA" id="ARBA00004117"/>
    </source>
</evidence>
<feature type="non-terminal residue" evidence="4">
    <location>
        <position position="62"/>
    </location>
</feature>
<sequence length="62" mass="6333">MSISSAMNAGVAGLAANSSRLGTISDNIANASTFGYKRVETDFNSLVVGQGAGWLLYTSDAC</sequence>
<keyword evidence="4" id="KW-0282">Flagellum</keyword>
<proteinExistence type="inferred from homology"/>
<comment type="similarity">
    <text evidence="2">Belongs to the flagella basal body rod proteins family.</text>
</comment>
<dbReference type="Pfam" id="PF00460">
    <property type="entry name" value="Flg_bb_rod"/>
    <property type="match status" value="1"/>
</dbReference>
<comment type="subcellular location">
    <subcellularLocation>
        <location evidence="1">Bacterial flagellum basal body</location>
    </subcellularLocation>
</comment>
<evidence type="ECO:0000313" key="4">
    <source>
        <dbReference type="EMBL" id="RJL07606.1"/>
    </source>
</evidence>
<dbReference type="InterPro" id="IPR001444">
    <property type="entry name" value="Flag_bb_rod_N"/>
</dbReference>
<gene>
    <name evidence="4" type="ORF">D3P06_00635</name>
</gene>
<dbReference type="InterPro" id="IPR019776">
    <property type="entry name" value="Flagellar_basal_body_rod_CS"/>
</dbReference>
<feature type="domain" description="Flagellar basal body rod protein N-terminal" evidence="3">
    <location>
        <begin position="7"/>
        <end position="37"/>
    </location>
</feature>
<reference evidence="4 5" key="1">
    <citation type="submission" date="2018-09" db="EMBL/GenBank/DDBJ databases">
        <title>Paracoccus onubensis nov. sp. a moderate halophilic bacterium isolated from Gruta de las Maravillas (Aracena, Spain).</title>
        <authorList>
            <person name="Jurado V."/>
            <person name="Gutierrez-Patricio S."/>
            <person name="Gonzalez-Pimentel J.L."/>
            <person name="Laiz L."/>
            <person name="Saiz-Jimenez C."/>
        </authorList>
    </citation>
    <scope>NUCLEOTIDE SEQUENCE [LARGE SCALE GENOMIC DNA]</scope>
    <source>
        <strain evidence="4 5">DSM 19484</strain>
    </source>
</reference>
<dbReference type="EMBL" id="QZEV01000001">
    <property type="protein sequence ID" value="RJL07606.1"/>
    <property type="molecule type" value="Genomic_DNA"/>
</dbReference>
<evidence type="ECO:0000259" key="3">
    <source>
        <dbReference type="Pfam" id="PF00460"/>
    </source>
</evidence>
<dbReference type="Proteomes" id="UP000285530">
    <property type="component" value="Unassembled WGS sequence"/>
</dbReference>
<comment type="caution">
    <text evidence="4">The sequence shown here is derived from an EMBL/GenBank/DDBJ whole genome shotgun (WGS) entry which is preliminary data.</text>
</comment>
<dbReference type="GO" id="GO:0009425">
    <property type="term" value="C:bacterial-type flagellum basal body"/>
    <property type="evidence" value="ECO:0007669"/>
    <property type="project" value="UniProtKB-SubCell"/>
</dbReference>
<keyword evidence="5" id="KW-1185">Reference proteome</keyword>
<keyword evidence="4" id="KW-0969">Cilium</keyword>
<protein>
    <submittedName>
        <fullName evidence="4">Flagellar biosynthesis protein FlgE</fullName>
    </submittedName>
</protein>
<organism evidence="4 5">
    <name type="scientific">Paracoccus aestuarii</name>
    <dbReference type="NCBI Taxonomy" id="453842"/>
    <lineage>
        <taxon>Bacteria</taxon>
        <taxon>Pseudomonadati</taxon>
        <taxon>Pseudomonadota</taxon>
        <taxon>Alphaproteobacteria</taxon>
        <taxon>Rhodobacterales</taxon>
        <taxon>Paracoccaceae</taxon>
        <taxon>Paracoccus</taxon>
    </lineage>
</organism>